<accession>A0A2A5CBC9</accession>
<feature type="domain" description="Flagellar basal body rod protein N-terminal" evidence="7">
    <location>
        <begin position="12"/>
        <end position="40"/>
    </location>
</feature>
<proteinExistence type="inferred from homology"/>
<comment type="function">
    <text evidence="5 6">Structural component of flagellum, the bacterial motility apparatus. Part of the rod structure of flagellar basal body.</text>
</comment>
<protein>
    <recommendedName>
        <fullName evidence="3 6">Flagellar basal body rod protein FlgB</fullName>
    </recommendedName>
</protein>
<keyword evidence="4 6" id="KW-0975">Bacterial flagellum</keyword>
<gene>
    <name evidence="8" type="primary">flgB</name>
    <name evidence="8" type="ORF">COA71_09500</name>
</gene>
<evidence type="ECO:0000256" key="2">
    <source>
        <dbReference type="ARBA" id="ARBA00009677"/>
    </source>
</evidence>
<comment type="subcellular location">
    <subcellularLocation>
        <location evidence="1 6">Bacterial flagellum basal body</location>
    </subcellularLocation>
</comment>
<evidence type="ECO:0000313" key="8">
    <source>
        <dbReference type="EMBL" id="PCJ40828.1"/>
    </source>
</evidence>
<evidence type="ECO:0000256" key="1">
    <source>
        <dbReference type="ARBA" id="ARBA00004117"/>
    </source>
</evidence>
<dbReference type="AlphaFoldDB" id="A0A2A5CBC9"/>
<dbReference type="Pfam" id="PF00460">
    <property type="entry name" value="Flg_bb_rod"/>
    <property type="match status" value="1"/>
</dbReference>
<dbReference type="NCBIfam" id="TIGR01396">
    <property type="entry name" value="FlgB"/>
    <property type="match status" value="1"/>
</dbReference>
<evidence type="ECO:0000256" key="4">
    <source>
        <dbReference type="ARBA" id="ARBA00023143"/>
    </source>
</evidence>
<dbReference type="InterPro" id="IPR001444">
    <property type="entry name" value="Flag_bb_rod_N"/>
</dbReference>
<dbReference type="InterPro" id="IPR019776">
    <property type="entry name" value="Flagellar_basal_body_rod_CS"/>
</dbReference>
<sequence>MDMSWIDNAFGIHAQALSFRSQRSSVLAANIANSDTPGFKARDYDFQDALKSYVKGGALSLSNTHRGHSESTYGSNYGGLLYRVPTKAASNGNTVESEVEQAAFADNAVRYQTSLQFLSGTISGLRLAIKGQ</sequence>
<comment type="subunit">
    <text evidence="6">The basal body constitutes a major portion of the flagellar organelle and consists of a number of rings mounted on a central rod.</text>
</comment>
<dbReference type="Proteomes" id="UP000228987">
    <property type="component" value="Unassembled WGS sequence"/>
</dbReference>
<dbReference type="EMBL" id="NVWI01000007">
    <property type="protein sequence ID" value="PCJ40828.1"/>
    <property type="molecule type" value="Genomic_DNA"/>
</dbReference>
<dbReference type="GO" id="GO:0071978">
    <property type="term" value="P:bacterial-type flagellum-dependent swarming motility"/>
    <property type="evidence" value="ECO:0007669"/>
    <property type="project" value="TreeGrafter"/>
</dbReference>
<keyword evidence="8" id="KW-0282">Flagellum</keyword>
<evidence type="ECO:0000259" key="7">
    <source>
        <dbReference type="Pfam" id="PF00460"/>
    </source>
</evidence>
<dbReference type="PROSITE" id="PS00588">
    <property type="entry name" value="FLAGELLA_BB_ROD"/>
    <property type="match status" value="1"/>
</dbReference>
<comment type="caution">
    <text evidence="8">The sequence shown here is derived from an EMBL/GenBank/DDBJ whole genome shotgun (WGS) entry which is preliminary data.</text>
</comment>
<evidence type="ECO:0000256" key="3">
    <source>
        <dbReference type="ARBA" id="ARBA00014376"/>
    </source>
</evidence>
<organism evidence="8 9">
    <name type="scientific">SAR86 cluster bacterium</name>
    <dbReference type="NCBI Taxonomy" id="2030880"/>
    <lineage>
        <taxon>Bacteria</taxon>
        <taxon>Pseudomonadati</taxon>
        <taxon>Pseudomonadota</taxon>
        <taxon>Gammaproteobacteria</taxon>
        <taxon>SAR86 cluster</taxon>
    </lineage>
</organism>
<evidence type="ECO:0000256" key="6">
    <source>
        <dbReference type="PIRNR" id="PIRNR002889"/>
    </source>
</evidence>
<keyword evidence="8" id="KW-0966">Cell projection</keyword>
<evidence type="ECO:0000256" key="5">
    <source>
        <dbReference type="ARBA" id="ARBA00024934"/>
    </source>
</evidence>
<dbReference type="GO" id="GO:0030694">
    <property type="term" value="C:bacterial-type flagellum basal body, rod"/>
    <property type="evidence" value="ECO:0007669"/>
    <property type="project" value="InterPro"/>
</dbReference>
<dbReference type="PANTHER" id="PTHR30435">
    <property type="entry name" value="FLAGELLAR PROTEIN"/>
    <property type="match status" value="1"/>
</dbReference>
<evidence type="ECO:0000313" key="9">
    <source>
        <dbReference type="Proteomes" id="UP000228987"/>
    </source>
</evidence>
<name>A0A2A5CBC9_9GAMM</name>
<keyword evidence="8" id="KW-0969">Cilium</keyword>
<dbReference type="PANTHER" id="PTHR30435:SF12">
    <property type="entry name" value="FLAGELLAR BASAL BODY ROD PROTEIN FLGB"/>
    <property type="match status" value="1"/>
</dbReference>
<dbReference type="PIRSF" id="PIRSF002889">
    <property type="entry name" value="Rod_FlgB"/>
    <property type="match status" value="1"/>
</dbReference>
<reference evidence="9" key="1">
    <citation type="submission" date="2017-08" db="EMBL/GenBank/DDBJ databases">
        <title>A dynamic microbial community with high functional redundancy inhabits the cold, oxic subseafloor aquifer.</title>
        <authorList>
            <person name="Tully B.J."/>
            <person name="Wheat C.G."/>
            <person name="Glazer B.T."/>
            <person name="Huber J.A."/>
        </authorList>
    </citation>
    <scope>NUCLEOTIDE SEQUENCE [LARGE SCALE GENOMIC DNA]</scope>
</reference>
<comment type="similarity">
    <text evidence="2 6">Belongs to the flagella basal body rod proteins family.</text>
</comment>
<dbReference type="InterPro" id="IPR006300">
    <property type="entry name" value="FlgB"/>
</dbReference>